<keyword evidence="1" id="KW-0732">Signal</keyword>
<dbReference type="GeneID" id="39978915"/>
<comment type="caution">
    <text evidence="2">The sequence shown here is derived from an EMBL/GenBank/DDBJ whole genome shotgun (WGS) entry which is preliminary data.</text>
</comment>
<dbReference type="VEuPathDB" id="CryptoDB:cubi_02124"/>
<sequence length="1496" mass="166195">MKFFLLILILEILLDKFVSQTSPGNYPTHTYDQFASHFRQAYTTIVVTGDQGPDYFNSLYAYPQFPQLLTPCSHMYPVNIIIGNTNSQSGFSIEFGCNYKNLDDTIVVSSSYSHLNVNSTAILEGACTYFASYLNMASFSVFQTNSYTNITYLIPGSVVLHTLSLIPTSSAILGTRSKFEWINSHFFGRKNKYDLPSFLNFVGDFSGTFSLPLTYKIFLPDDVLPGVTVVGSQSERYYLDQFNVTLTYGNYTNVNSSGSNSDSNSQSENSWISKKGLAGIIPIVYPTVAILPIQLYQDWRKDENKVVPSWGASNVPIGFSPLKLLPPSNLPKSGYKGCGSNFEFYYPEHAELGNDYSIDKNQTLSLLKNTSDSNIYHMNTLQGTFFFNKVPYSMSGDTNGQLKNILPGYQFLDTNYIGGCFFNGTYPLAVNELGAGFKAGSLCYTDSMDSYPTSNSQFYPPPLKHSGYLTQPGHMVGVLTTMSQFVRYSVSGGISQNEPQNLRPYNHKYPGLGISQSIIYDIFNHGPRIMVKSPFNVYEKSSIEVLFDYFALGEPYTLRMFGQYGSPGSAMSCRSPRYIPNNEEMRDINVEWLCFKPKTSITQIQAATELKRMVSEDCTISQNLEPCVANQGALGVNSWSLNIPAGSYDKSKVALIVQNLTDLNFPKSFSTYLDAGSWFRITVLDDNPYKETWYPHSFCNVLPVLPVVPISLPQILRLSSMTQPWDHFRDSIYSIYISTLENTYVSVELSLGSETSLPASTAIYTTAYLLCQNMQPLQLKILPEKLSLSNLLTHGTLPLTAEVPPIAAGLRGSLDCFLNFYTSFNQPFSGRVGTFSSFSGAAPATPPSGIAMYSYYLLAESPPFVGTLSVFAPDPEGSVLTDAIFILAEKILYGSDYQSGVFPSVGILASSSATINEDSTVILLGDSLLALPQTIRLPAITDTWYIYFRAQTSSNSGCSIPCLSSIKNTFFSHWCSSPDSETQICPKQILKMQEKDSDENILDAIAASLNSVSYYSLNDAFQLLSGLLLQPISQKLVWEDYFELLYEKILDPNQIPRALDFAASRHQLLFILKQVLEVAFNNPGLKIDTLAPLQIFPNVTLNAECANNPGTKYLILDNLDLLLANNKDIGTTLEPSTDRMDIILRGVEAVANRFSFWSGPTQTLNYTGKYSGINIDIHTTSFFMAYSGVQIGSLKFKYLTKMDFRELHLINSYYLKLNEKLYNPQEVQTNCSSSIFTISSASISSERIYDSLVDIGKRNKTEMKENPGVYIGSASLFWCSVDYQATNMLQQVEFSVNIQTGDELDLSNMLCAAKIKDQWLTSVCRTILTVSGSKGKETSRFECSCNAISDYALLGFPILRKFNLSDGSYDPFSPSINKPWGGFDDSLNSFTNNETLVSKIINSSYSGFISTFETINGAPPLLKSNLSSLGTRVGIKGNYKQEGREEKKTFGIEWGIYETQSVYNISDNILTSSNNNNYILWGPTGNYTNKINGTST</sequence>
<protein>
    <submittedName>
        <fullName evidence="2">Uncharacterized protein</fullName>
    </submittedName>
</protein>
<name>A0A1J4MQ91_9CRYT</name>
<dbReference type="EMBL" id="LRBP01000001">
    <property type="protein sequence ID" value="OII75603.1"/>
    <property type="molecule type" value="Genomic_DNA"/>
</dbReference>
<proteinExistence type="predicted"/>
<dbReference type="Proteomes" id="UP000186176">
    <property type="component" value="Unassembled WGS sequence"/>
</dbReference>
<gene>
    <name evidence="2" type="ORF">cubi_02124</name>
</gene>
<evidence type="ECO:0000313" key="2">
    <source>
        <dbReference type="EMBL" id="OII75603.1"/>
    </source>
</evidence>
<organism evidence="2 3">
    <name type="scientific">Cryptosporidium ubiquitum</name>
    <dbReference type="NCBI Taxonomy" id="857276"/>
    <lineage>
        <taxon>Eukaryota</taxon>
        <taxon>Sar</taxon>
        <taxon>Alveolata</taxon>
        <taxon>Apicomplexa</taxon>
        <taxon>Conoidasida</taxon>
        <taxon>Coccidia</taxon>
        <taxon>Eucoccidiorida</taxon>
        <taxon>Eimeriorina</taxon>
        <taxon>Cryptosporidiidae</taxon>
        <taxon>Cryptosporidium</taxon>
    </lineage>
</organism>
<keyword evidence="3" id="KW-1185">Reference proteome</keyword>
<evidence type="ECO:0000313" key="3">
    <source>
        <dbReference type="Proteomes" id="UP000186176"/>
    </source>
</evidence>
<reference evidence="2 3" key="1">
    <citation type="submission" date="2016-10" db="EMBL/GenBank/DDBJ databases">
        <title>Reductive evolution of mitochondrial metabolism and differential evolution of invasion-related proteins in Cryptosporidium.</title>
        <authorList>
            <person name="Liu S."/>
            <person name="Roellig D.M."/>
            <person name="Guo Y."/>
            <person name="Li N."/>
            <person name="Frace M.A."/>
            <person name="Tang K."/>
            <person name="Zhang L."/>
            <person name="Feng Y."/>
            <person name="Xiao L."/>
        </authorList>
    </citation>
    <scope>NUCLEOTIDE SEQUENCE [LARGE SCALE GENOMIC DNA]</scope>
    <source>
        <strain evidence="2">39726</strain>
    </source>
</reference>
<feature type="chain" id="PRO_5013017989" evidence="1">
    <location>
        <begin position="20"/>
        <end position="1496"/>
    </location>
</feature>
<accession>A0A1J4MQ91</accession>
<dbReference type="OrthoDB" id="340098at2759"/>
<evidence type="ECO:0000256" key="1">
    <source>
        <dbReference type="SAM" id="SignalP"/>
    </source>
</evidence>
<feature type="signal peptide" evidence="1">
    <location>
        <begin position="1"/>
        <end position="19"/>
    </location>
</feature>
<dbReference type="RefSeq" id="XP_028876610.1">
    <property type="nucleotide sequence ID" value="XM_029019136.1"/>
</dbReference>